<evidence type="ECO:0000313" key="3">
    <source>
        <dbReference type="Proteomes" id="UP000198460"/>
    </source>
</evidence>
<name>A0A238H374_9BURK</name>
<evidence type="ECO:0000313" key="2">
    <source>
        <dbReference type="EMBL" id="SMF99680.1"/>
    </source>
</evidence>
<sequence length="56" mass="5579">MTSLADSFGADAASAAASGDGSLAATVNPQKPANTATQAALAAERMTDFIQYSQKS</sequence>
<dbReference type="Proteomes" id="UP000198460">
    <property type="component" value="Unassembled WGS sequence"/>
</dbReference>
<dbReference type="EMBL" id="FXAN01000043">
    <property type="protein sequence ID" value="SMF99680.1"/>
    <property type="molecule type" value="Genomic_DNA"/>
</dbReference>
<feature type="region of interest" description="Disordered" evidence="1">
    <location>
        <begin position="16"/>
        <end position="39"/>
    </location>
</feature>
<dbReference type="AlphaFoldDB" id="A0A238H374"/>
<reference evidence="2 3" key="1">
    <citation type="submission" date="2017-04" db="EMBL/GenBank/DDBJ databases">
        <authorList>
            <person name="Afonso C.L."/>
            <person name="Miller P.J."/>
            <person name="Scott M.A."/>
            <person name="Spackman E."/>
            <person name="Goraichik I."/>
            <person name="Dimitrov K.M."/>
            <person name="Suarez D.L."/>
            <person name="Swayne D.E."/>
        </authorList>
    </citation>
    <scope>NUCLEOTIDE SEQUENCE [LARGE SCALE GENOMIC DNA]</scope>
    <source>
        <strain evidence="2">LMG 28154</strain>
    </source>
</reference>
<feature type="compositionally biased region" description="Low complexity" evidence="1">
    <location>
        <begin position="16"/>
        <end position="25"/>
    </location>
</feature>
<proteinExistence type="predicted"/>
<organism evidence="2 3">
    <name type="scientific">Burkholderia singularis</name>
    <dbReference type="NCBI Taxonomy" id="1503053"/>
    <lineage>
        <taxon>Bacteria</taxon>
        <taxon>Pseudomonadati</taxon>
        <taxon>Pseudomonadota</taxon>
        <taxon>Betaproteobacteria</taxon>
        <taxon>Burkholderiales</taxon>
        <taxon>Burkholderiaceae</taxon>
        <taxon>Burkholderia</taxon>
        <taxon>pseudomallei group</taxon>
    </lineage>
</organism>
<evidence type="ECO:0000256" key="1">
    <source>
        <dbReference type="SAM" id="MobiDB-lite"/>
    </source>
</evidence>
<accession>A0A238H374</accession>
<protein>
    <submittedName>
        <fullName evidence="2">Uncharacterized protein</fullName>
    </submittedName>
</protein>
<gene>
    <name evidence="2" type="ORF">BSIN_2864</name>
</gene>